<dbReference type="AlphaFoldDB" id="A0AAW8DA25"/>
<evidence type="ECO:0008006" key="3">
    <source>
        <dbReference type="Google" id="ProtNLM"/>
    </source>
</evidence>
<sequence>MITAELVRFTAPVRRANLPVLTNGQIDVLRAALTGRKLAACFGAGVDSTAMLVALHAAGLRPDVITFADTNGEKRATMIHLARMAEVLRRWHWPAIDVCAKKMLPSTPYSDLYGNCMANETLPSLAFGLKSCSVKFKGLVQDQFLKGAIKGPNARPAHPLWLDAQARGERIVKLIGFDAGPADKRRSKSQPVADKDFDYLYPLQLLGWTRADCVEAITRALGIGMVPIKSACFFCPASKHWELWHLAAEEPDRFEEALALEWNALTGRHSRFTTVEFGADWEDLVRNADRFPSSKTTVGLGRSFAWNHWARVNDVVDANFKVRRENKAHFLAMAAALRGDDNAFDARSCV</sequence>
<comment type="caution">
    <text evidence="1">The sequence shown here is derived from an EMBL/GenBank/DDBJ whole genome shotgun (WGS) entry which is preliminary data.</text>
</comment>
<dbReference type="SUPFAM" id="SSF52402">
    <property type="entry name" value="Adenine nucleotide alpha hydrolases-like"/>
    <property type="match status" value="1"/>
</dbReference>
<accession>A0AAW8DA25</accession>
<protein>
    <recommendedName>
        <fullName evidence="3">Phosphoadenosine phosphosulfate reductase</fullName>
    </recommendedName>
</protein>
<organism evidence="1 2">
    <name type="scientific">Variovorax boronicumulans</name>
    <dbReference type="NCBI Taxonomy" id="436515"/>
    <lineage>
        <taxon>Bacteria</taxon>
        <taxon>Pseudomonadati</taxon>
        <taxon>Pseudomonadota</taxon>
        <taxon>Betaproteobacteria</taxon>
        <taxon>Burkholderiales</taxon>
        <taxon>Comamonadaceae</taxon>
        <taxon>Variovorax</taxon>
    </lineage>
</organism>
<evidence type="ECO:0000313" key="2">
    <source>
        <dbReference type="Proteomes" id="UP001242045"/>
    </source>
</evidence>
<reference evidence="1" key="1">
    <citation type="submission" date="2023-07" db="EMBL/GenBank/DDBJ databases">
        <title>Sorghum-associated microbial communities from plants grown in Nebraska, USA.</title>
        <authorList>
            <person name="Schachtman D."/>
        </authorList>
    </citation>
    <scope>NUCLEOTIDE SEQUENCE</scope>
    <source>
        <strain evidence="1">DS3754</strain>
    </source>
</reference>
<gene>
    <name evidence="1" type="ORF">J2W31_006563</name>
</gene>
<dbReference type="EMBL" id="JAUSRD010000027">
    <property type="protein sequence ID" value="MDP9897419.1"/>
    <property type="molecule type" value="Genomic_DNA"/>
</dbReference>
<evidence type="ECO:0000313" key="1">
    <source>
        <dbReference type="EMBL" id="MDP9897419.1"/>
    </source>
</evidence>
<dbReference type="Proteomes" id="UP001242045">
    <property type="component" value="Unassembled WGS sequence"/>
</dbReference>
<proteinExistence type="predicted"/>
<dbReference type="RefSeq" id="WP_307687352.1">
    <property type="nucleotide sequence ID" value="NZ_JAUSRD010000027.1"/>
</dbReference>
<name>A0AAW8DA25_9BURK</name>